<dbReference type="InterPro" id="IPR050194">
    <property type="entry name" value="Glycosyltransferase_grp1"/>
</dbReference>
<dbReference type="PANTHER" id="PTHR45947">
    <property type="entry name" value="SULFOQUINOVOSYL TRANSFERASE SQD2"/>
    <property type="match status" value="1"/>
</dbReference>
<organism evidence="3 4">
    <name type="scientific">Candidatus Jorgensenbacteria bacterium RIFCSPLOWO2_01_FULL_45_25b</name>
    <dbReference type="NCBI Taxonomy" id="1798471"/>
    <lineage>
        <taxon>Bacteria</taxon>
        <taxon>Candidatus Joergenseniibacteriota</taxon>
    </lineage>
</organism>
<accession>A0A1F6BVD1</accession>
<evidence type="ECO:0000313" key="3">
    <source>
        <dbReference type="EMBL" id="OGG40906.1"/>
    </source>
</evidence>
<comment type="caution">
    <text evidence="3">The sequence shown here is derived from an EMBL/GenBank/DDBJ whole genome shotgun (WGS) entry which is preliminary data.</text>
</comment>
<evidence type="ECO:0000259" key="2">
    <source>
        <dbReference type="Pfam" id="PF00534"/>
    </source>
</evidence>
<keyword evidence="1" id="KW-1133">Transmembrane helix</keyword>
<dbReference type="SUPFAM" id="SSF53756">
    <property type="entry name" value="UDP-Glycosyltransferase/glycogen phosphorylase"/>
    <property type="match status" value="1"/>
</dbReference>
<dbReference type="Gene3D" id="3.40.50.2000">
    <property type="entry name" value="Glycogen Phosphorylase B"/>
    <property type="match status" value="2"/>
</dbReference>
<dbReference type="Proteomes" id="UP000176996">
    <property type="component" value="Unassembled WGS sequence"/>
</dbReference>
<proteinExistence type="predicted"/>
<evidence type="ECO:0000256" key="1">
    <source>
        <dbReference type="SAM" id="Phobius"/>
    </source>
</evidence>
<sequence>MMEARKHKIAFLISHPIQYYTPFFKKLSEHPQVDLTVYFCLQIGHKEHFDPGFNTNYKWDIPLLEGYAYKFLKNYSPKPAPTLFGQINPGIIRELKKNKYDAMIIHGYTACTNILALLGAWLTKTPIILKGEAVLPEKERKWKKMIKKIILWYVFKRVQAVLYAYKANKDFFRFYGVPEEKLFFYPSAVDNEFFQKKRKELKGTKQLIKRKAGLKHANWPIILFVGKFIVRKRVMDLLQAVAKLKQKVNMNVLLIGDGVEKETLTNFVKKNNLENVYFKGFKNQSELPTWYSVANVFVLPSAFDPSPKAMNEAMNFGLPVVVTDEVKTASDMVVENNAGFVYQAGNVDELASCIEKIVKDSSLRAKLGKNALMVMDKWNFSNDIKGIIEAVNYIYKV</sequence>
<dbReference type="InterPro" id="IPR001296">
    <property type="entry name" value="Glyco_trans_1"/>
</dbReference>
<dbReference type="STRING" id="1798471.A3A21_01385"/>
<keyword evidence="1" id="KW-0812">Transmembrane</keyword>
<dbReference type="EMBL" id="MFKK01000017">
    <property type="protein sequence ID" value="OGG40906.1"/>
    <property type="molecule type" value="Genomic_DNA"/>
</dbReference>
<protein>
    <recommendedName>
        <fullName evidence="2">Glycosyl transferase family 1 domain-containing protein</fullName>
    </recommendedName>
</protein>
<evidence type="ECO:0000313" key="4">
    <source>
        <dbReference type="Proteomes" id="UP000176996"/>
    </source>
</evidence>
<dbReference type="AlphaFoldDB" id="A0A1F6BVD1"/>
<keyword evidence="1" id="KW-0472">Membrane</keyword>
<name>A0A1F6BVD1_9BACT</name>
<dbReference type="GO" id="GO:0016757">
    <property type="term" value="F:glycosyltransferase activity"/>
    <property type="evidence" value="ECO:0007669"/>
    <property type="project" value="InterPro"/>
</dbReference>
<feature type="domain" description="Glycosyl transferase family 1" evidence="2">
    <location>
        <begin position="210"/>
        <end position="371"/>
    </location>
</feature>
<dbReference type="CDD" id="cd03801">
    <property type="entry name" value="GT4_PimA-like"/>
    <property type="match status" value="1"/>
</dbReference>
<reference evidence="3 4" key="1">
    <citation type="journal article" date="2016" name="Nat. Commun.">
        <title>Thousands of microbial genomes shed light on interconnected biogeochemical processes in an aquifer system.</title>
        <authorList>
            <person name="Anantharaman K."/>
            <person name="Brown C.T."/>
            <person name="Hug L.A."/>
            <person name="Sharon I."/>
            <person name="Castelle C.J."/>
            <person name="Probst A.J."/>
            <person name="Thomas B.C."/>
            <person name="Singh A."/>
            <person name="Wilkins M.J."/>
            <person name="Karaoz U."/>
            <person name="Brodie E.L."/>
            <person name="Williams K.H."/>
            <person name="Hubbard S.S."/>
            <person name="Banfield J.F."/>
        </authorList>
    </citation>
    <scope>NUCLEOTIDE SEQUENCE [LARGE SCALE GENOMIC DNA]</scope>
</reference>
<dbReference type="PANTHER" id="PTHR45947:SF3">
    <property type="entry name" value="SULFOQUINOVOSYL TRANSFERASE SQD2"/>
    <property type="match status" value="1"/>
</dbReference>
<gene>
    <name evidence="3" type="ORF">A3A21_01385</name>
</gene>
<feature type="transmembrane region" description="Helical" evidence="1">
    <location>
        <begin position="103"/>
        <end position="122"/>
    </location>
</feature>
<dbReference type="Pfam" id="PF00534">
    <property type="entry name" value="Glycos_transf_1"/>
    <property type="match status" value="1"/>
</dbReference>